<name>A0A558C269_9BACT</name>
<accession>A0A558C269</accession>
<dbReference type="AlphaFoldDB" id="A0A558C269"/>
<dbReference type="Proteomes" id="UP000317624">
    <property type="component" value="Unassembled WGS sequence"/>
</dbReference>
<evidence type="ECO:0000313" key="1">
    <source>
        <dbReference type="EMBL" id="TVT42883.1"/>
    </source>
</evidence>
<evidence type="ECO:0000313" key="2">
    <source>
        <dbReference type="Proteomes" id="UP000317624"/>
    </source>
</evidence>
<protein>
    <submittedName>
        <fullName evidence="1">Uncharacterized protein</fullName>
    </submittedName>
</protein>
<keyword evidence="2" id="KW-1185">Reference proteome</keyword>
<gene>
    <name evidence="1" type="ORF">FNT36_01975</name>
</gene>
<reference evidence="1 2" key="1">
    <citation type="submission" date="2019-07" db="EMBL/GenBank/DDBJ databases">
        <title>Hymenobacter sp. straun FUR1 Genome sequencing and assembly.</title>
        <authorList>
            <person name="Chhetri G."/>
        </authorList>
    </citation>
    <scope>NUCLEOTIDE SEQUENCE [LARGE SCALE GENOMIC DNA]</scope>
    <source>
        <strain evidence="1 2">Fur1</strain>
    </source>
</reference>
<dbReference type="RefSeq" id="WP_144843577.1">
    <property type="nucleotide sequence ID" value="NZ_VMRJ01000001.1"/>
</dbReference>
<sequence>MFNFWNKNKISIAYPIVSIGLRGEDIEYITETESVYIGFTYIDGKRIYLDFTHWKSKIPISAEDKETIFVNCLNYCNKYSFRKTIAVINSDIDKEFWFYICEKYKSKISAIEYTSKHDNQQLLLKMFMQQVLLHGKVKIGNTYYFTESEILDYLRTQQ</sequence>
<comment type="caution">
    <text evidence="1">The sequence shown here is derived from an EMBL/GenBank/DDBJ whole genome shotgun (WGS) entry which is preliminary data.</text>
</comment>
<dbReference type="EMBL" id="VMRJ01000001">
    <property type="protein sequence ID" value="TVT42883.1"/>
    <property type="molecule type" value="Genomic_DNA"/>
</dbReference>
<proteinExistence type="predicted"/>
<organism evidence="1 2">
    <name type="scientific">Hymenobacter setariae</name>
    <dbReference type="NCBI Taxonomy" id="2594794"/>
    <lineage>
        <taxon>Bacteria</taxon>
        <taxon>Pseudomonadati</taxon>
        <taxon>Bacteroidota</taxon>
        <taxon>Cytophagia</taxon>
        <taxon>Cytophagales</taxon>
        <taxon>Hymenobacteraceae</taxon>
        <taxon>Hymenobacter</taxon>
    </lineage>
</organism>